<dbReference type="RefSeq" id="WP_197688427.1">
    <property type="nucleotide sequence ID" value="NZ_LT670844.1"/>
</dbReference>
<dbReference type="PANTHER" id="PTHR11803">
    <property type="entry name" value="2-IMINOBUTANOATE/2-IMINOPROPANOATE DEAMINASE RIDA"/>
    <property type="match status" value="1"/>
</dbReference>
<dbReference type="Pfam" id="PF01042">
    <property type="entry name" value="Ribonuc_L-PSP"/>
    <property type="match status" value="1"/>
</dbReference>
<dbReference type="SUPFAM" id="SSF55298">
    <property type="entry name" value="YjgF-like"/>
    <property type="match status" value="1"/>
</dbReference>
<dbReference type="InterPro" id="IPR006175">
    <property type="entry name" value="YjgF/YER057c/UK114"/>
</dbReference>
<name>A0A1M6N6L4_9BRAD</name>
<accession>A0A1M6N6L4</accession>
<comment type="similarity">
    <text evidence="1">Belongs to the RutC family.</text>
</comment>
<dbReference type="CDD" id="cd00448">
    <property type="entry name" value="YjgF_YER057c_UK114_family"/>
    <property type="match status" value="1"/>
</dbReference>
<proteinExistence type="inferred from homology"/>
<protein>
    <submittedName>
        <fullName evidence="2">Enamine deaminase RidA, house cleaning of reactive enamine intermediates, YjgF/YER057c/UK114 family</fullName>
    </submittedName>
</protein>
<dbReference type="GO" id="GO:0005829">
    <property type="term" value="C:cytosol"/>
    <property type="evidence" value="ECO:0007669"/>
    <property type="project" value="TreeGrafter"/>
</dbReference>
<dbReference type="GO" id="GO:0019239">
    <property type="term" value="F:deaminase activity"/>
    <property type="evidence" value="ECO:0007669"/>
    <property type="project" value="TreeGrafter"/>
</dbReference>
<evidence type="ECO:0000256" key="1">
    <source>
        <dbReference type="ARBA" id="ARBA00010552"/>
    </source>
</evidence>
<dbReference type="Proteomes" id="UP000189935">
    <property type="component" value="Chromosome I"/>
</dbReference>
<dbReference type="EMBL" id="LT670844">
    <property type="protein sequence ID" value="SHJ91332.1"/>
    <property type="molecule type" value="Genomic_DNA"/>
</dbReference>
<dbReference type="InterPro" id="IPR035959">
    <property type="entry name" value="RutC-like_sf"/>
</dbReference>
<organism evidence="2 3">
    <name type="scientific">Bradyrhizobium lablabi</name>
    <dbReference type="NCBI Taxonomy" id="722472"/>
    <lineage>
        <taxon>Bacteria</taxon>
        <taxon>Pseudomonadati</taxon>
        <taxon>Pseudomonadota</taxon>
        <taxon>Alphaproteobacteria</taxon>
        <taxon>Hyphomicrobiales</taxon>
        <taxon>Nitrobacteraceae</taxon>
        <taxon>Bradyrhizobium</taxon>
    </lineage>
</organism>
<dbReference type="AlphaFoldDB" id="A0A1M6N6L4"/>
<dbReference type="Gene3D" id="3.30.1330.40">
    <property type="entry name" value="RutC-like"/>
    <property type="match status" value="1"/>
</dbReference>
<evidence type="ECO:0000313" key="3">
    <source>
        <dbReference type="Proteomes" id="UP000189935"/>
    </source>
</evidence>
<reference evidence="2 3" key="1">
    <citation type="submission" date="2016-11" db="EMBL/GenBank/DDBJ databases">
        <authorList>
            <person name="Jaros S."/>
            <person name="Januszkiewicz K."/>
            <person name="Wedrychowicz H."/>
        </authorList>
    </citation>
    <scope>NUCLEOTIDE SEQUENCE [LARGE SCALE GENOMIC DNA]</scope>
    <source>
        <strain evidence="2 3">GAS499</strain>
    </source>
</reference>
<gene>
    <name evidence="2" type="ORF">SAMN05444159_1880</name>
</gene>
<sequence length="162" mass="17474">MANSPVLEIKGAKPLSRYAPFRRAGDLVFFAGIIAADPATMKVITGYSDLPPEARRLAGETGELSTDMKDGPIAAQSWWILNSLRLTVEAAGGTLNDVVKITQYFRNLRDFPTYNRIRATFFADPPASTVVQISELLPTSDSLLEVDATAYIPLKAATSAPG</sequence>
<dbReference type="PANTHER" id="PTHR11803:SF58">
    <property type="entry name" value="PROTEIN HMF1-RELATED"/>
    <property type="match status" value="1"/>
</dbReference>
<evidence type="ECO:0000313" key="2">
    <source>
        <dbReference type="EMBL" id="SHJ91332.1"/>
    </source>
</evidence>